<dbReference type="EMBL" id="CP024923">
    <property type="protein sequence ID" value="ATY32727.1"/>
    <property type="molecule type" value="Genomic_DNA"/>
</dbReference>
<dbReference type="OrthoDB" id="7584091at2"/>
<feature type="compositionally biased region" description="Acidic residues" evidence="1">
    <location>
        <begin position="49"/>
        <end position="114"/>
    </location>
</feature>
<dbReference type="KEGG" id="sphc:CVN68_12700"/>
<keyword evidence="3" id="KW-1185">Reference proteome</keyword>
<feature type="compositionally biased region" description="Polar residues" evidence="1">
    <location>
        <begin position="1"/>
        <end position="14"/>
    </location>
</feature>
<dbReference type="RefSeq" id="WP_100282534.1">
    <property type="nucleotide sequence ID" value="NZ_CP024923.1"/>
</dbReference>
<feature type="region of interest" description="Disordered" evidence="1">
    <location>
        <begin position="1"/>
        <end position="114"/>
    </location>
</feature>
<organism evidence="2 3">
    <name type="scientific">Sphingomonas psychrotolerans</name>
    <dbReference type="NCBI Taxonomy" id="1327635"/>
    <lineage>
        <taxon>Bacteria</taxon>
        <taxon>Pseudomonadati</taxon>
        <taxon>Pseudomonadota</taxon>
        <taxon>Alphaproteobacteria</taxon>
        <taxon>Sphingomonadales</taxon>
        <taxon>Sphingomonadaceae</taxon>
        <taxon>Sphingomonas</taxon>
    </lineage>
</organism>
<sequence length="114" mass="12195">MGGNQVTPHPTDNWSAEGYDEAQGAEIIEATQDGPSNGTILTDIPLGLDDPDAVASEDELTMVDGEIGEEDDDADLADDDMREDEIQADLDDEDVDEEDLDEELDDGDDTALAP</sequence>
<evidence type="ECO:0000313" key="3">
    <source>
        <dbReference type="Proteomes" id="UP000229081"/>
    </source>
</evidence>
<gene>
    <name evidence="2" type="ORF">CVN68_12700</name>
</gene>
<evidence type="ECO:0000313" key="2">
    <source>
        <dbReference type="EMBL" id="ATY32727.1"/>
    </source>
</evidence>
<name>A0A2K8MFS6_9SPHN</name>
<dbReference type="AlphaFoldDB" id="A0A2K8MFS6"/>
<dbReference type="Proteomes" id="UP000229081">
    <property type="component" value="Chromosome"/>
</dbReference>
<proteinExistence type="predicted"/>
<protein>
    <submittedName>
        <fullName evidence="2">DNA primase</fullName>
    </submittedName>
</protein>
<reference evidence="2 3" key="1">
    <citation type="submission" date="2017-11" db="EMBL/GenBank/DDBJ databases">
        <title>Complete genome sequence of Sphingomonas sp. Strain Cra20, a psychrotolerant potential plant growth promoting rhizobacteria.</title>
        <authorList>
            <person name="Luo Y."/>
        </authorList>
    </citation>
    <scope>NUCLEOTIDE SEQUENCE [LARGE SCALE GENOMIC DNA]</scope>
    <source>
        <strain evidence="2 3">Cra20</strain>
    </source>
</reference>
<accession>A0A2K8MFS6</accession>
<evidence type="ECO:0000256" key="1">
    <source>
        <dbReference type="SAM" id="MobiDB-lite"/>
    </source>
</evidence>